<dbReference type="EMBL" id="CAJJDN010000043">
    <property type="protein sequence ID" value="CAD8082459.1"/>
    <property type="molecule type" value="Genomic_DNA"/>
</dbReference>
<accession>A0A8S1MRX6</accession>
<reference evidence="1" key="1">
    <citation type="submission" date="2021-01" db="EMBL/GenBank/DDBJ databases">
        <authorList>
            <consortium name="Genoscope - CEA"/>
            <person name="William W."/>
        </authorList>
    </citation>
    <scope>NUCLEOTIDE SEQUENCE</scope>
</reference>
<protein>
    <submittedName>
        <fullName evidence="1">Uncharacterized protein</fullName>
    </submittedName>
</protein>
<dbReference type="Proteomes" id="UP000692954">
    <property type="component" value="Unassembled WGS sequence"/>
</dbReference>
<proteinExistence type="predicted"/>
<evidence type="ECO:0000313" key="1">
    <source>
        <dbReference type="EMBL" id="CAD8082459.1"/>
    </source>
</evidence>
<keyword evidence="2" id="KW-1185">Reference proteome</keyword>
<evidence type="ECO:0000313" key="2">
    <source>
        <dbReference type="Proteomes" id="UP000692954"/>
    </source>
</evidence>
<sequence>MNYLKSIFQKKTNQNEIHQTKMNYSTIYDQNSLTVHLDDIKAIIKSEQKRQELYFRPTKSLLEQLKVLYTLHMMIISDQISDEDQLINCFSQGKVLCLYQGRLFASKIIISNAYKLLLQTTQLEHNHIIILITIIRIILNIQLNLTLWKLNFHINIIRIFKELQIIVISIIHLKNSNIHTLKRREAGRLDSYGFLS</sequence>
<dbReference type="AlphaFoldDB" id="A0A8S1MRX6"/>
<comment type="caution">
    <text evidence="1">The sequence shown here is derived from an EMBL/GenBank/DDBJ whole genome shotgun (WGS) entry which is preliminary data.</text>
</comment>
<name>A0A8S1MRX6_9CILI</name>
<gene>
    <name evidence="1" type="ORF">PSON_ATCC_30995.1.T0430201</name>
</gene>
<organism evidence="1 2">
    <name type="scientific">Paramecium sonneborni</name>
    <dbReference type="NCBI Taxonomy" id="65129"/>
    <lineage>
        <taxon>Eukaryota</taxon>
        <taxon>Sar</taxon>
        <taxon>Alveolata</taxon>
        <taxon>Ciliophora</taxon>
        <taxon>Intramacronucleata</taxon>
        <taxon>Oligohymenophorea</taxon>
        <taxon>Peniculida</taxon>
        <taxon>Parameciidae</taxon>
        <taxon>Paramecium</taxon>
    </lineage>
</organism>